<dbReference type="EMBL" id="LVHI01000012">
    <property type="protein sequence ID" value="OAK54788.1"/>
    <property type="molecule type" value="Genomic_DNA"/>
</dbReference>
<protein>
    <submittedName>
        <fullName evidence="2">Uncharacterized protein</fullName>
    </submittedName>
</protein>
<gene>
    <name evidence="2" type="ORF">A3K89_05565</name>
</gene>
<proteinExistence type="predicted"/>
<sequence length="79" mass="8653">MVNKTTQSALSVMALFVVVGALWGGIGYVYSDHSLAKAALWGGIVIAVGWCAVVISWVVKYRRLRSRRRNSNGIDDVQD</sequence>
<keyword evidence="3" id="KW-1185">Reference proteome</keyword>
<organism evidence="2 3">
    <name type="scientific">Rhodococcoides kyotonense</name>
    <dbReference type="NCBI Taxonomy" id="398843"/>
    <lineage>
        <taxon>Bacteria</taxon>
        <taxon>Bacillati</taxon>
        <taxon>Actinomycetota</taxon>
        <taxon>Actinomycetes</taxon>
        <taxon>Mycobacteriales</taxon>
        <taxon>Nocardiaceae</taxon>
        <taxon>Rhodococcoides</taxon>
    </lineage>
</organism>
<name>A0A177YI64_9NOCA</name>
<feature type="transmembrane region" description="Helical" evidence="1">
    <location>
        <begin position="36"/>
        <end position="59"/>
    </location>
</feature>
<accession>A0A177YI64</accession>
<dbReference type="AlphaFoldDB" id="A0A177YI64"/>
<evidence type="ECO:0000313" key="3">
    <source>
        <dbReference type="Proteomes" id="UP000077519"/>
    </source>
</evidence>
<evidence type="ECO:0000256" key="1">
    <source>
        <dbReference type="SAM" id="Phobius"/>
    </source>
</evidence>
<keyword evidence="1" id="KW-1133">Transmembrane helix</keyword>
<evidence type="ECO:0000313" key="2">
    <source>
        <dbReference type="EMBL" id="OAK54788.1"/>
    </source>
</evidence>
<keyword evidence="1" id="KW-0812">Transmembrane</keyword>
<feature type="transmembrane region" description="Helical" evidence="1">
    <location>
        <begin position="12"/>
        <end position="30"/>
    </location>
</feature>
<dbReference type="Proteomes" id="UP000077519">
    <property type="component" value="Unassembled WGS sequence"/>
</dbReference>
<keyword evidence="1" id="KW-0472">Membrane</keyword>
<comment type="caution">
    <text evidence="2">The sequence shown here is derived from an EMBL/GenBank/DDBJ whole genome shotgun (WGS) entry which is preliminary data.</text>
</comment>
<reference evidence="2 3" key="1">
    <citation type="submission" date="2016-03" db="EMBL/GenBank/DDBJ databases">
        <title>Genome sequence of Rhodococcus kyotonensis KB10.</title>
        <authorList>
            <person name="Jeong H."/>
            <person name="Hong C.E."/>
            <person name="Jo S.H."/>
            <person name="Park J.M."/>
        </authorList>
    </citation>
    <scope>NUCLEOTIDE SEQUENCE [LARGE SCALE GENOMIC DNA]</scope>
    <source>
        <strain evidence="2 3">KB10</strain>
    </source>
</reference>